<dbReference type="AlphaFoldDB" id="A0A2T0VBC9"/>
<comment type="caution">
    <text evidence="1">The sequence shown here is derived from an EMBL/GenBank/DDBJ whole genome shotgun (WGS) entry which is preliminary data.</text>
</comment>
<proteinExistence type="predicted"/>
<evidence type="ECO:0008006" key="3">
    <source>
        <dbReference type="Google" id="ProtNLM"/>
    </source>
</evidence>
<keyword evidence="2" id="KW-1185">Reference proteome</keyword>
<sequence>MAAIIREWRVGVLVEGPEPAQISAALDALDELNQDPELPARCRRAAEAIFSLDAGTEAYRALFSEVLAESRAAPISPA</sequence>
<name>A0A2T0VBC9_9GAMM</name>
<dbReference type="Proteomes" id="UP000239896">
    <property type="component" value="Unassembled WGS sequence"/>
</dbReference>
<organism evidence="1 2">
    <name type="scientific">Halomonas ventosae</name>
    <dbReference type="NCBI Taxonomy" id="229007"/>
    <lineage>
        <taxon>Bacteria</taxon>
        <taxon>Pseudomonadati</taxon>
        <taxon>Pseudomonadota</taxon>
        <taxon>Gammaproteobacteria</taxon>
        <taxon>Oceanospirillales</taxon>
        <taxon>Halomonadaceae</taxon>
        <taxon>Halomonas</taxon>
    </lineage>
</organism>
<dbReference type="RefSeq" id="WP_106232423.1">
    <property type="nucleotide sequence ID" value="NZ_PVTM01000021.1"/>
</dbReference>
<evidence type="ECO:0000313" key="1">
    <source>
        <dbReference type="EMBL" id="PRY67387.1"/>
    </source>
</evidence>
<reference evidence="1 2" key="1">
    <citation type="submission" date="2018-03" db="EMBL/GenBank/DDBJ databases">
        <title>Comparative analysis of microorganisms from saline springs in Andes Mountain Range, Colombia.</title>
        <authorList>
            <person name="Rubin E."/>
        </authorList>
    </citation>
    <scope>NUCLEOTIDE SEQUENCE [LARGE SCALE GENOMIC DNA]</scope>
    <source>
        <strain evidence="1 2">USBA 854</strain>
    </source>
</reference>
<protein>
    <recommendedName>
        <fullName evidence="3">Glycosyl transferase family 1</fullName>
    </recommendedName>
</protein>
<evidence type="ECO:0000313" key="2">
    <source>
        <dbReference type="Proteomes" id="UP000239896"/>
    </source>
</evidence>
<dbReference type="EMBL" id="PVTM01000021">
    <property type="protein sequence ID" value="PRY67387.1"/>
    <property type="molecule type" value="Genomic_DNA"/>
</dbReference>
<accession>A0A2T0VBC9</accession>
<gene>
    <name evidence="1" type="ORF">BCL64_12127</name>
</gene>